<dbReference type="Proteomes" id="UP000001555">
    <property type="component" value="Unassembled WGS sequence"/>
</dbReference>
<dbReference type="InParanoid" id="B7QDU3"/>
<accession>B7QDU3</accession>
<name>B7QDU3_IXOSC</name>
<dbReference type="HOGENOM" id="CLU_2925188_0_0_1"/>
<proteinExistence type="predicted"/>
<feature type="compositionally biased region" description="Basic and acidic residues" evidence="1">
    <location>
        <begin position="1"/>
        <end position="19"/>
    </location>
</feature>
<feature type="compositionally biased region" description="Polar residues" evidence="1">
    <location>
        <begin position="21"/>
        <end position="30"/>
    </location>
</feature>
<protein>
    <submittedName>
        <fullName evidence="2 3">Uncharacterized protein</fullName>
    </submittedName>
</protein>
<gene>
    <name evidence="2" type="ORF">IscW_ISCW011964</name>
</gene>
<evidence type="ECO:0000256" key="1">
    <source>
        <dbReference type="SAM" id="MobiDB-lite"/>
    </source>
</evidence>
<dbReference type="EnsemblMetazoa" id="ISCW011964-RA">
    <property type="protein sequence ID" value="ISCW011964-PA"/>
    <property type="gene ID" value="ISCW011964"/>
</dbReference>
<dbReference type="PaxDb" id="6945-B7QDU3"/>
<keyword evidence="4" id="KW-1185">Reference proteome</keyword>
<sequence>MSREWREEEKKEKERRCVERGSSNSPSQLVVSPARQGRRCVTPLFQSAVGQRRRPKDIGRS</sequence>
<feature type="region of interest" description="Disordered" evidence="1">
    <location>
        <begin position="1"/>
        <end position="35"/>
    </location>
</feature>
<evidence type="ECO:0000313" key="2">
    <source>
        <dbReference type="EMBL" id="EEC17015.1"/>
    </source>
</evidence>
<organism>
    <name type="scientific">Ixodes scapularis</name>
    <name type="common">Black-legged tick</name>
    <name type="synonym">Deer tick</name>
    <dbReference type="NCBI Taxonomy" id="6945"/>
    <lineage>
        <taxon>Eukaryota</taxon>
        <taxon>Metazoa</taxon>
        <taxon>Ecdysozoa</taxon>
        <taxon>Arthropoda</taxon>
        <taxon>Chelicerata</taxon>
        <taxon>Arachnida</taxon>
        <taxon>Acari</taxon>
        <taxon>Parasitiformes</taxon>
        <taxon>Ixodida</taxon>
        <taxon>Ixodoidea</taxon>
        <taxon>Ixodidae</taxon>
        <taxon>Ixodinae</taxon>
        <taxon>Ixodes</taxon>
    </lineage>
</organism>
<reference evidence="3" key="2">
    <citation type="submission" date="2020-05" db="UniProtKB">
        <authorList>
            <consortium name="EnsemblMetazoa"/>
        </authorList>
    </citation>
    <scope>IDENTIFICATION</scope>
    <source>
        <strain evidence="3">wikel</strain>
    </source>
</reference>
<dbReference type="AlphaFoldDB" id="B7QDU3"/>
<dbReference type="EMBL" id="ABJB010201252">
    <property type="status" value="NOT_ANNOTATED_CDS"/>
    <property type="molecule type" value="Genomic_DNA"/>
</dbReference>
<dbReference type="EMBL" id="DS915672">
    <property type="protein sequence ID" value="EEC17015.1"/>
    <property type="molecule type" value="Genomic_DNA"/>
</dbReference>
<evidence type="ECO:0000313" key="4">
    <source>
        <dbReference type="Proteomes" id="UP000001555"/>
    </source>
</evidence>
<evidence type="ECO:0000313" key="3">
    <source>
        <dbReference type="EnsemblMetazoa" id="ISCW011964-PA"/>
    </source>
</evidence>
<reference evidence="2 4" key="1">
    <citation type="submission" date="2008-03" db="EMBL/GenBank/DDBJ databases">
        <title>Annotation of Ixodes scapularis.</title>
        <authorList>
            <consortium name="Ixodes scapularis Genome Project Consortium"/>
            <person name="Caler E."/>
            <person name="Hannick L.I."/>
            <person name="Bidwell S."/>
            <person name="Joardar V."/>
            <person name="Thiagarajan M."/>
            <person name="Amedeo P."/>
            <person name="Galinsky K.J."/>
            <person name="Schobel S."/>
            <person name="Inman J."/>
            <person name="Hostetler J."/>
            <person name="Miller J."/>
            <person name="Hammond M."/>
            <person name="Megy K."/>
            <person name="Lawson D."/>
            <person name="Kodira C."/>
            <person name="Sutton G."/>
            <person name="Meyer J."/>
            <person name="Hill C.A."/>
            <person name="Birren B."/>
            <person name="Nene V."/>
            <person name="Collins F."/>
            <person name="Alarcon-Chaidez F."/>
            <person name="Wikel S."/>
            <person name="Strausberg R."/>
        </authorList>
    </citation>
    <scope>NUCLEOTIDE SEQUENCE [LARGE SCALE GENOMIC DNA]</scope>
    <source>
        <strain evidence="4">Wikel</strain>
        <strain evidence="2">Wikel colony</strain>
    </source>
</reference>
<dbReference type="VEuPathDB" id="VectorBase:ISCW011964"/>
<dbReference type="EMBL" id="ABJB010445846">
    <property type="status" value="NOT_ANNOTATED_CDS"/>
    <property type="molecule type" value="Genomic_DNA"/>
</dbReference>
<dbReference type="EMBL" id="ABJB010521190">
    <property type="status" value="NOT_ANNOTATED_CDS"/>
    <property type="molecule type" value="Genomic_DNA"/>
</dbReference>